<protein>
    <recommendedName>
        <fullName evidence="2">Signal transduction histidine kinase internal region domain-containing protein</fullName>
    </recommendedName>
</protein>
<name>A0A238ZIB8_9FLAO</name>
<organism evidence="3 4">
    <name type="scientific">Lutibacter flavus</name>
    <dbReference type="NCBI Taxonomy" id="691689"/>
    <lineage>
        <taxon>Bacteria</taxon>
        <taxon>Pseudomonadati</taxon>
        <taxon>Bacteroidota</taxon>
        <taxon>Flavobacteriia</taxon>
        <taxon>Flavobacteriales</taxon>
        <taxon>Flavobacteriaceae</taxon>
        <taxon>Lutibacter</taxon>
    </lineage>
</organism>
<dbReference type="GO" id="GO:0016020">
    <property type="term" value="C:membrane"/>
    <property type="evidence" value="ECO:0007669"/>
    <property type="project" value="InterPro"/>
</dbReference>
<feature type="transmembrane region" description="Helical" evidence="1">
    <location>
        <begin position="12"/>
        <end position="31"/>
    </location>
</feature>
<feature type="domain" description="Signal transduction histidine kinase internal region" evidence="2">
    <location>
        <begin position="169"/>
        <end position="248"/>
    </location>
</feature>
<keyword evidence="4" id="KW-1185">Reference proteome</keyword>
<keyword evidence="1" id="KW-1133">Transmembrane helix</keyword>
<sequence>MKKNIDIKLLKILILFYTITSIISLLKKVYLKVNGYSYQYAEWKDIILEGFLLDWVIVILFMSLIAITTKMMINQEMKWKFIISIHLFFSLFLGVAIYFFSSIVYLITGQISLAEIDIKSHFAGIVSVVDLNFLIYFSMISIVYSFYYFEKTKKIELEKSQLANQLTNAKMNVLKYKLHPHFLFNTLNSISSLIETDTKLAQNTVADFGDLLRDLLDLKDTNLIPLKEEISISKRYLDIMTLRFSDHLTININYDESLNNILIPSLILLPIVENSIKHGYSYDITNLKIQLSIIKKNDKIIFTIENNGAPIKTKRIKYSNGLQNTIDRLKILYNNHFSYSMKNLKNKEGVVTKIVIPLMSTK</sequence>
<feature type="transmembrane region" description="Helical" evidence="1">
    <location>
        <begin position="51"/>
        <end position="69"/>
    </location>
</feature>
<gene>
    <name evidence="3" type="ORF">SAMN04488111_3338</name>
</gene>
<reference evidence="4" key="1">
    <citation type="submission" date="2017-06" db="EMBL/GenBank/DDBJ databases">
        <authorList>
            <person name="Varghese N."/>
            <person name="Submissions S."/>
        </authorList>
    </citation>
    <scope>NUCLEOTIDE SEQUENCE [LARGE SCALE GENOMIC DNA]</scope>
    <source>
        <strain evidence="4">DSM 27993</strain>
    </source>
</reference>
<dbReference type="EMBL" id="FZNX01000007">
    <property type="protein sequence ID" value="SNR83087.1"/>
    <property type="molecule type" value="Genomic_DNA"/>
</dbReference>
<dbReference type="InterPro" id="IPR050640">
    <property type="entry name" value="Bact_2-comp_sensor_kinase"/>
</dbReference>
<dbReference type="PANTHER" id="PTHR34220">
    <property type="entry name" value="SENSOR HISTIDINE KINASE YPDA"/>
    <property type="match status" value="1"/>
</dbReference>
<evidence type="ECO:0000259" key="2">
    <source>
        <dbReference type="Pfam" id="PF06580"/>
    </source>
</evidence>
<dbReference type="Proteomes" id="UP000198412">
    <property type="component" value="Unassembled WGS sequence"/>
</dbReference>
<dbReference type="RefSeq" id="WP_089379595.1">
    <property type="nucleotide sequence ID" value="NZ_FZNX01000007.1"/>
</dbReference>
<proteinExistence type="predicted"/>
<evidence type="ECO:0000313" key="4">
    <source>
        <dbReference type="Proteomes" id="UP000198412"/>
    </source>
</evidence>
<accession>A0A238ZIB8</accession>
<evidence type="ECO:0000313" key="3">
    <source>
        <dbReference type="EMBL" id="SNR83087.1"/>
    </source>
</evidence>
<dbReference type="InterPro" id="IPR010559">
    <property type="entry name" value="Sig_transdc_His_kin_internal"/>
</dbReference>
<dbReference type="AlphaFoldDB" id="A0A238ZIB8"/>
<dbReference type="GO" id="GO:0000155">
    <property type="term" value="F:phosphorelay sensor kinase activity"/>
    <property type="evidence" value="ECO:0007669"/>
    <property type="project" value="InterPro"/>
</dbReference>
<dbReference type="SUPFAM" id="SSF55874">
    <property type="entry name" value="ATPase domain of HSP90 chaperone/DNA topoisomerase II/histidine kinase"/>
    <property type="match status" value="1"/>
</dbReference>
<dbReference type="Gene3D" id="3.30.565.10">
    <property type="entry name" value="Histidine kinase-like ATPase, C-terminal domain"/>
    <property type="match status" value="1"/>
</dbReference>
<dbReference type="OrthoDB" id="9809908at2"/>
<evidence type="ECO:0000256" key="1">
    <source>
        <dbReference type="SAM" id="Phobius"/>
    </source>
</evidence>
<dbReference type="Pfam" id="PF06580">
    <property type="entry name" value="His_kinase"/>
    <property type="match status" value="1"/>
</dbReference>
<feature type="transmembrane region" description="Helical" evidence="1">
    <location>
        <begin position="81"/>
        <end position="107"/>
    </location>
</feature>
<feature type="transmembrane region" description="Helical" evidence="1">
    <location>
        <begin position="122"/>
        <end position="149"/>
    </location>
</feature>
<keyword evidence="1" id="KW-0472">Membrane</keyword>
<keyword evidence="1" id="KW-0812">Transmembrane</keyword>
<dbReference type="InterPro" id="IPR036890">
    <property type="entry name" value="HATPase_C_sf"/>
</dbReference>
<dbReference type="PANTHER" id="PTHR34220:SF7">
    <property type="entry name" value="SENSOR HISTIDINE KINASE YPDA"/>
    <property type="match status" value="1"/>
</dbReference>